<evidence type="ECO:0000313" key="2">
    <source>
        <dbReference type="EMBL" id="TCM84550.1"/>
    </source>
</evidence>
<dbReference type="Proteomes" id="UP000295277">
    <property type="component" value="Unassembled WGS sequence"/>
</dbReference>
<dbReference type="AlphaFoldDB" id="A0A4R1YU15"/>
<gene>
    <name evidence="2" type="ORF">EV216_11130</name>
</gene>
<keyword evidence="1" id="KW-0472">Membrane</keyword>
<keyword evidence="1" id="KW-0812">Transmembrane</keyword>
<reference evidence="2 3" key="1">
    <citation type="submission" date="2019-03" db="EMBL/GenBank/DDBJ databases">
        <title>Genomic Encyclopedia of Type Strains, Phase IV (KMG-IV): sequencing the most valuable type-strain genomes for metagenomic binning, comparative biology and taxonomic classification.</title>
        <authorList>
            <person name="Goeker M."/>
        </authorList>
    </citation>
    <scope>NUCLEOTIDE SEQUENCE [LARGE SCALE GENOMIC DNA]</scope>
    <source>
        <strain evidence="2 3">DSM 21153</strain>
    </source>
</reference>
<feature type="transmembrane region" description="Helical" evidence="1">
    <location>
        <begin position="38"/>
        <end position="60"/>
    </location>
</feature>
<dbReference type="EMBL" id="SLVM01000011">
    <property type="protein sequence ID" value="TCM84550.1"/>
    <property type="molecule type" value="Genomic_DNA"/>
</dbReference>
<keyword evidence="1" id="KW-1133">Transmembrane helix</keyword>
<dbReference type="RefSeq" id="WP_132694749.1">
    <property type="nucleotide sequence ID" value="NZ_SLVM01000011.1"/>
</dbReference>
<organism evidence="2 3">
    <name type="scientific">Rhodovulum steppense</name>
    <dbReference type="NCBI Taxonomy" id="540251"/>
    <lineage>
        <taxon>Bacteria</taxon>
        <taxon>Pseudomonadati</taxon>
        <taxon>Pseudomonadota</taxon>
        <taxon>Alphaproteobacteria</taxon>
        <taxon>Rhodobacterales</taxon>
        <taxon>Paracoccaceae</taxon>
        <taxon>Rhodovulum</taxon>
    </lineage>
</organism>
<evidence type="ECO:0000256" key="1">
    <source>
        <dbReference type="SAM" id="Phobius"/>
    </source>
</evidence>
<protein>
    <submittedName>
        <fullName evidence="2">Uncharacterized protein</fullName>
    </submittedName>
</protein>
<evidence type="ECO:0000313" key="3">
    <source>
        <dbReference type="Proteomes" id="UP000295277"/>
    </source>
</evidence>
<feature type="transmembrane region" description="Helical" evidence="1">
    <location>
        <begin position="67"/>
        <end position="88"/>
    </location>
</feature>
<sequence>MLLILGLYLGFSLVLLLGAAEVERRAIVARRLGPNGRAILIALVVSVVASLGVVVAGAVTGGLLRTLHLLGGTIVYHGAMGVLLVRGLQRVSARVFDRTAP</sequence>
<comment type="caution">
    <text evidence="2">The sequence shown here is derived from an EMBL/GenBank/DDBJ whole genome shotgun (WGS) entry which is preliminary data.</text>
</comment>
<keyword evidence="3" id="KW-1185">Reference proteome</keyword>
<proteinExistence type="predicted"/>
<name>A0A4R1YU15_9RHOB</name>
<accession>A0A4R1YU15</accession>